<evidence type="ECO:0000313" key="2">
    <source>
        <dbReference type="EMBL" id="KPA77591.1"/>
    </source>
</evidence>
<dbReference type="VEuPathDB" id="TriTrypDB:LpyrH10_16_1410"/>
<comment type="caution">
    <text evidence="2">The sequence shown here is derived from an EMBL/GenBank/DDBJ whole genome shotgun (WGS) entry which is preliminary data.</text>
</comment>
<organism evidence="2 3">
    <name type="scientific">Leptomonas pyrrhocoris</name>
    <name type="common">Firebug parasite</name>
    <dbReference type="NCBI Taxonomy" id="157538"/>
    <lineage>
        <taxon>Eukaryota</taxon>
        <taxon>Discoba</taxon>
        <taxon>Euglenozoa</taxon>
        <taxon>Kinetoplastea</taxon>
        <taxon>Metakinetoplastina</taxon>
        <taxon>Trypanosomatida</taxon>
        <taxon>Trypanosomatidae</taxon>
        <taxon>Leishmaniinae</taxon>
        <taxon>Leptomonas</taxon>
    </lineage>
</organism>
<evidence type="ECO:0000313" key="3">
    <source>
        <dbReference type="Proteomes" id="UP000037923"/>
    </source>
</evidence>
<dbReference type="Proteomes" id="UP000037923">
    <property type="component" value="Unassembled WGS sequence"/>
</dbReference>
<protein>
    <submittedName>
        <fullName evidence="2">Uncharacterized protein</fullName>
    </submittedName>
</protein>
<dbReference type="RefSeq" id="XP_015656030.1">
    <property type="nucleotide sequence ID" value="XM_015805417.1"/>
</dbReference>
<reference evidence="2 3" key="1">
    <citation type="submission" date="2015-07" db="EMBL/GenBank/DDBJ databases">
        <title>High-quality genome of monoxenous trypanosomatid Leptomonas pyrrhocoris.</title>
        <authorList>
            <person name="Flegontov P."/>
            <person name="Butenko A."/>
            <person name="Firsov S."/>
            <person name="Vlcek C."/>
            <person name="Logacheva M.D."/>
            <person name="Field M."/>
            <person name="Filatov D."/>
            <person name="Flegontova O."/>
            <person name="Gerasimov E."/>
            <person name="Jackson A.P."/>
            <person name="Kelly S."/>
            <person name="Opperdoes F."/>
            <person name="O'Reilly A."/>
            <person name="Votypka J."/>
            <person name="Yurchenko V."/>
            <person name="Lukes J."/>
        </authorList>
    </citation>
    <scope>NUCLEOTIDE SEQUENCE [LARGE SCALE GENOMIC DNA]</scope>
    <source>
        <strain evidence="2">H10</strain>
    </source>
</reference>
<gene>
    <name evidence="2" type="ORF">ABB37_06959</name>
</gene>
<dbReference type="GeneID" id="26907245"/>
<dbReference type="AlphaFoldDB" id="A0A0N0DTK0"/>
<sequence>MPMTFEHYQEILQAVPNERDAVMSSSSVAHGESPGGWGDAIRLGIQGPHGGSDGTHRRFLVPHVDLQGGPRQAGQVRHDHQPGCRDNSPGAGEVARQEFLQWPRCLLSGWAVS</sequence>
<feature type="region of interest" description="Disordered" evidence="1">
    <location>
        <begin position="22"/>
        <end position="56"/>
    </location>
</feature>
<evidence type="ECO:0000256" key="1">
    <source>
        <dbReference type="SAM" id="MobiDB-lite"/>
    </source>
</evidence>
<dbReference type="EMBL" id="LGTL01000016">
    <property type="protein sequence ID" value="KPA77591.1"/>
    <property type="molecule type" value="Genomic_DNA"/>
</dbReference>
<feature type="region of interest" description="Disordered" evidence="1">
    <location>
        <begin position="68"/>
        <end position="91"/>
    </location>
</feature>
<proteinExistence type="predicted"/>
<keyword evidence="3" id="KW-1185">Reference proteome</keyword>
<name>A0A0N0DTK0_LEPPY</name>
<accession>A0A0N0DTK0</accession>